<dbReference type="EMBL" id="CAJVPW010018315">
    <property type="protein sequence ID" value="CAG8681125.1"/>
    <property type="molecule type" value="Genomic_DNA"/>
</dbReference>
<feature type="non-terminal residue" evidence="1">
    <location>
        <position position="1"/>
    </location>
</feature>
<reference evidence="1" key="1">
    <citation type="submission" date="2021-06" db="EMBL/GenBank/DDBJ databases">
        <authorList>
            <person name="Kallberg Y."/>
            <person name="Tangrot J."/>
            <person name="Rosling A."/>
        </authorList>
    </citation>
    <scope>NUCLEOTIDE SEQUENCE</scope>
    <source>
        <strain evidence="1">28 12/20/2015</strain>
    </source>
</reference>
<evidence type="ECO:0000313" key="1">
    <source>
        <dbReference type="EMBL" id="CAG8681125.1"/>
    </source>
</evidence>
<keyword evidence="2" id="KW-1185">Reference proteome</keyword>
<evidence type="ECO:0000313" key="2">
    <source>
        <dbReference type="Proteomes" id="UP000789366"/>
    </source>
</evidence>
<sequence>LFYLTSSHPLQIKVEGTHLPSNVTNAIVPKISRINLTCEVRDKIIISCHADHQTTKGIKKKLLAPLNDANEEELN</sequence>
<dbReference type="Proteomes" id="UP000789366">
    <property type="component" value="Unassembled WGS sequence"/>
</dbReference>
<organism evidence="1 2">
    <name type="scientific">Cetraspora pellucida</name>
    <dbReference type="NCBI Taxonomy" id="1433469"/>
    <lineage>
        <taxon>Eukaryota</taxon>
        <taxon>Fungi</taxon>
        <taxon>Fungi incertae sedis</taxon>
        <taxon>Mucoromycota</taxon>
        <taxon>Glomeromycotina</taxon>
        <taxon>Glomeromycetes</taxon>
        <taxon>Diversisporales</taxon>
        <taxon>Gigasporaceae</taxon>
        <taxon>Cetraspora</taxon>
    </lineage>
</organism>
<accession>A0ACA9NXX2</accession>
<gene>
    <name evidence="1" type="ORF">SPELUC_LOCUS10162</name>
</gene>
<proteinExistence type="predicted"/>
<feature type="non-terminal residue" evidence="1">
    <location>
        <position position="75"/>
    </location>
</feature>
<comment type="caution">
    <text evidence="1">The sequence shown here is derived from an EMBL/GenBank/DDBJ whole genome shotgun (WGS) entry which is preliminary data.</text>
</comment>
<protein>
    <submittedName>
        <fullName evidence="1">17547_t:CDS:1</fullName>
    </submittedName>
</protein>
<name>A0ACA9NXX2_9GLOM</name>